<protein>
    <submittedName>
        <fullName evidence="1">Deoxynucleotide monophosphate kinase</fullName>
    </submittedName>
</protein>
<dbReference type="GO" id="GO:0016301">
    <property type="term" value="F:kinase activity"/>
    <property type="evidence" value="ECO:0007669"/>
    <property type="project" value="UniProtKB-KW"/>
</dbReference>
<reference evidence="1 2" key="1">
    <citation type="submission" date="2017-08" db="EMBL/GenBank/DDBJ databases">
        <title>Characterization and complete genome sequence of novel bacteriophage infecting the causal agent of bacterial fruit blotch, Acidovorax citrulli.</title>
        <authorList>
            <person name="Midani A.R."/>
            <person name="Park S.-H."/>
            <person name="Choi T.-J."/>
        </authorList>
    </citation>
    <scope>NUCLEOTIDE SEQUENCE [LARGE SCALE GENOMIC DNA]</scope>
</reference>
<evidence type="ECO:0000313" key="2">
    <source>
        <dbReference type="Proteomes" id="UP000224101"/>
    </source>
</evidence>
<accession>A0A218M2W1</accession>
<name>A0A218M2W1_9CAUD</name>
<keyword evidence="1" id="KW-0808">Transferase</keyword>
<dbReference type="Proteomes" id="UP000224101">
    <property type="component" value="Segment"/>
</dbReference>
<evidence type="ECO:0000313" key="1">
    <source>
        <dbReference type="EMBL" id="ASD50381.1"/>
    </source>
</evidence>
<keyword evidence="1" id="KW-0418">Kinase</keyword>
<dbReference type="RefSeq" id="YP_009609702.1">
    <property type="nucleotide sequence ID" value="NC_041997.1"/>
</dbReference>
<dbReference type="OrthoDB" id="11402at10239"/>
<keyword evidence="2" id="KW-1185">Reference proteome</keyword>
<dbReference type="KEGG" id="vg:40085787"/>
<sequence length="153" mass="17547">MNYNQALGTSFLLEIPFLEEVNYFCQTAEVPGLTMAGVDTPFKNFQGAMPSNRIDFDQLNITFLVDEQWTNWYSILEWMKRIRRGNAPLPKEMVDITLHLLNSNKNLNKQLVFRGAFPVMLGTLPLESSVVDVDPLVCSLAFRFQDYEMTKAT</sequence>
<proteinExistence type="predicted"/>
<organism evidence="1 2">
    <name type="scientific">Acidovorax phage ACP17</name>
    <dbReference type="NCBI Taxonomy" id="2010329"/>
    <lineage>
        <taxon>Viruses</taxon>
        <taxon>Duplodnaviria</taxon>
        <taxon>Heunggongvirae</taxon>
        <taxon>Uroviricota</taxon>
        <taxon>Caudoviricetes</taxon>
        <taxon>Busanvirus</taxon>
        <taxon>Busanvirus ACP17</taxon>
    </lineage>
</organism>
<dbReference type="EMBL" id="KY979132">
    <property type="protein sequence ID" value="ASD50381.1"/>
    <property type="molecule type" value="Genomic_DNA"/>
</dbReference>
<dbReference type="GeneID" id="40085787"/>